<sequence>TRDAIQGMLSMANPPSSSSSSSSSSPLSISGGGEMLGLMKEKGGRAGWISGVKKGEKKTTFQRPGKRPIKRPARHLSDEESLDEQETLGTCFKDSDY</sequence>
<comment type="caution">
    <text evidence="2">The sequence shown here is derived from an EMBL/GenBank/DDBJ whole genome shotgun (WGS) entry which is preliminary data.</text>
</comment>
<keyword evidence="3" id="KW-1185">Reference proteome</keyword>
<feature type="compositionally biased region" description="Basic residues" evidence="1">
    <location>
        <begin position="64"/>
        <end position="74"/>
    </location>
</feature>
<proteinExistence type="predicted"/>
<feature type="compositionally biased region" description="Low complexity" evidence="1">
    <location>
        <begin position="14"/>
        <end position="29"/>
    </location>
</feature>
<protein>
    <submittedName>
        <fullName evidence="2">Uncharacterized protein</fullName>
    </submittedName>
</protein>
<dbReference type="Proteomes" id="UP001529510">
    <property type="component" value="Unassembled WGS sequence"/>
</dbReference>
<dbReference type="EMBL" id="JAMKFB020000023">
    <property type="protein sequence ID" value="KAL0158101.1"/>
    <property type="molecule type" value="Genomic_DNA"/>
</dbReference>
<dbReference type="AlphaFoldDB" id="A0ABD0NAS8"/>
<reference evidence="2 3" key="1">
    <citation type="submission" date="2024-05" db="EMBL/GenBank/DDBJ databases">
        <title>Genome sequencing and assembly of Indian major carp, Cirrhinus mrigala (Hamilton, 1822).</title>
        <authorList>
            <person name="Mohindra V."/>
            <person name="Chowdhury L.M."/>
            <person name="Lal K."/>
            <person name="Jena J.K."/>
        </authorList>
    </citation>
    <scope>NUCLEOTIDE SEQUENCE [LARGE SCALE GENOMIC DNA]</scope>
    <source>
        <strain evidence="2">CM1030</strain>
        <tissue evidence="2">Blood</tissue>
    </source>
</reference>
<feature type="non-terminal residue" evidence="2">
    <location>
        <position position="97"/>
    </location>
</feature>
<evidence type="ECO:0000313" key="3">
    <source>
        <dbReference type="Proteomes" id="UP001529510"/>
    </source>
</evidence>
<accession>A0ABD0NAS8</accession>
<gene>
    <name evidence="2" type="ORF">M9458_046177</name>
</gene>
<feature type="region of interest" description="Disordered" evidence="1">
    <location>
        <begin position="53"/>
        <end position="97"/>
    </location>
</feature>
<feature type="non-terminal residue" evidence="2">
    <location>
        <position position="1"/>
    </location>
</feature>
<evidence type="ECO:0000256" key="1">
    <source>
        <dbReference type="SAM" id="MobiDB-lite"/>
    </source>
</evidence>
<feature type="region of interest" description="Disordered" evidence="1">
    <location>
        <begin position="1"/>
        <end position="39"/>
    </location>
</feature>
<evidence type="ECO:0000313" key="2">
    <source>
        <dbReference type="EMBL" id="KAL0158101.1"/>
    </source>
</evidence>
<name>A0ABD0NAS8_CIRMR</name>
<organism evidence="2 3">
    <name type="scientific">Cirrhinus mrigala</name>
    <name type="common">Mrigala</name>
    <dbReference type="NCBI Taxonomy" id="683832"/>
    <lineage>
        <taxon>Eukaryota</taxon>
        <taxon>Metazoa</taxon>
        <taxon>Chordata</taxon>
        <taxon>Craniata</taxon>
        <taxon>Vertebrata</taxon>
        <taxon>Euteleostomi</taxon>
        <taxon>Actinopterygii</taxon>
        <taxon>Neopterygii</taxon>
        <taxon>Teleostei</taxon>
        <taxon>Ostariophysi</taxon>
        <taxon>Cypriniformes</taxon>
        <taxon>Cyprinidae</taxon>
        <taxon>Labeoninae</taxon>
        <taxon>Labeonini</taxon>
        <taxon>Cirrhinus</taxon>
    </lineage>
</organism>